<feature type="transmembrane region" description="Helical" evidence="2">
    <location>
        <begin position="200"/>
        <end position="226"/>
    </location>
</feature>
<protein>
    <recommendedName>
        <fullName evidence="3">DUF6534 domain-containing protein</fullName>
    </recommendedName>
</protein>
<dbReference type="EMBL" id="NBII01000007">
    <property type="protein sequence ID" value="PAV17533.1"/>
    <property type="molecule type" value="Genomic_DNA"/>
</dbReference>
<keyword evidence="2" id="KW-1133">Transmembrane helix</keyword>
<name>A0A286UD72_9AGAM</name>
<feature type="transmembrane region" description="Helical" evidence="2">
    <location>
        <begin position="54"/>
        <end position="75"/>
    </location>
</feature>
<feature type="transmembrane region" description="Helical" evidence="2">
    <location>
        <begin position="232"/>
        <end position="251"/>
    </location>
</feature>
<feature type="transmembrane region" description="Helical" evidence="2">
    <location>
        <begin position="20"/>
        <end position="42"/>
    </location>
</feature>
<dbReference type="AlphaFoldDB" id="A0A286UD72"/>
<reference evidence="4 5" key="1">
    <citation type="journal article" date="2017" name="Mol. Ecol.">
        <title>Comparative and population genomic landscape of Phellinus noxius: A hypervariable fungus causing root rot in trees.</title>
        <authorList>
            <person name="Chung C.L."/>
            <person name="Lee T.J."/>
            <person name="Akiba M."/>
            <person name="Lee H.H."/>
            <person name="Kuo T.H."/>
            <person name="Liu D."/>
            <person name="Ke H.M."/>
            <person name="Yokoi T."/>
            <person name="Roa M.B."/>
            <person name="Lu M.J."/>
            <person name="Chang Y.Y."/>
            <person name="Ann P.J."/>
            <person name="Tsai J.N."/>
            <person name="Chen C.Y."/>
            <person name="Tzean S.S."/>
            <person name="Ota Y."/>
            <person name="Hattori T."/>
            <person name="Sahashi N."/>
            <person name="Liou R.F."/>
            <person name="Kikuchi T."/>
            <person name="Tsai I.J."/>
        </authorList>
    </citation>
    <scope>NUCLEOTIDE SEQUENCE [LARGE SCALE GENOMIC DNA]</scope>
    <source>
        <strain evidence="4 5">FFPRI411160</strain>
    </source>
</reference>
<dbReference type="PANTHER" id="PTHR40465:SF1">
    <property type="entry name" value="DUF6534 DOMAIN-CONTAINING PROTEIN"/>
    <property type="match status" value="1"/>
</dbReference>
<feature type="region of interest" description="Disordered" evidence="1">
    <location>
        <begin position="261"/>
        <end position="281"/>
    </location>
</feature>
<evidence type="ECO:0000313" key="4">
    <source>
        <dbReference type="EMBL" id="PAV17533.1"/>
    </source>
</evidence>
<evidence type="ECO:0000256" key="2">
    <source>
        <dbReference type="SAM" id="Phobius"/>
    </source>
</evidence>
<keyword evidence="5" id="KW-1185">Reference proteome</keyword>
<dbReference type="InParanoid" id="A0A286UD72"/>
<organism evidence="4 5">
    <name type="scientific">Pyrrhoderma noxium</name>
    <dbReference type="NCBI Taxonomy" id="2282107"/>
    <lineage>
        <taxon>Eukaryota</taxon>
        <taxon>Fungi</taxon>
        <taxon>Dikarya</taxon>
        <taxon>Basidiomycota</taxon>
        <taxon>Agaricomycotina</taxon>
        <taxon>Agaricomycetes</taxon>
        <taxon>Hymenochaetales</taxon>
        <taxon>Hymenochaetaceae</taxon>
        <taxon>Pyrrhoderma</taxon>
    </lineage>
</organism>
<dbReference type="OrthoDB" id="3263055at2759"/>
<dbReference type="Proteomes" id="UP000217199">
    <property type="component" value="Unassembled WGS sequence"/>
</dbReference>
<sequence>MADSTTTTAIPALDNTLGCIFIGVVIAMSLWGASSVQAYYYFNRYPKDELWMKTLVFVVWTLDTAHQGLITHTAYTYTVTQYGNLAYLDVIVRTLLYEVVVSAVLVFLVQSFFVLRIYKLSHRNVFIVGFLELLVIGEFIVSLVYTSKGLKLGTYSKLVQIANWSRAINALAAVSDVAIAVILIFLLQRSRTGFRRSDSVINRLILFSLNTGLLTSIDALLSLITITVLPNTFVYITFFVTISRLYTNSLLATLNNRKSLSGGLGDESTGETSFSQRNNRSRAVELEAPGAIKGLGTRGLSIKVNTESETIREADEGLKRTVPSESDTDINYHYNDSKPAAYPMHPM</sequence>
<dbReference type="PANTHER" id="PTHR40465">
    <property type="entry name" value="CHROMOSOME 1, WHOLE GENOME SHOTGUN SEQUENCE"/>
    <property type="match status" value="1"/>
</dbReference>
<feature type="transmembrane region" description="Helical" evidence="2">
    <location>
        <begin position="95"/>
        <end position="118"/>
    </location>
</feature>
<dbReference type="InterPro" id="IPR045339">
    <property type="entry name" value="DUF6534"/>
</dbReference>
<feature type="transmembrane region" description="Helical" evidence="2">
    <location>
        <begin position="167"/>
        <end position="188"/>
    </location>
</feature>
<comment type="caution">
    <text evidence="4">The sequence shown here is derived from an EMBL/GenBank/DDBJ whole genome shotgun (WGS) entry which is preliminary data.</text>
</comment>
<evidence type="ECO:0000259" key="3">
    <source>
        <dbReference type="Pfam" id="PF20152"/>
    </source>
</evidence>
<accession>A0A286UD72</accession>
<keyword evidence="2" id="KW-0472">Membrane</keyword>
<keyword evidence="2" id="KW-0812">Transmembrane</keyword>
<gene>
    <name evidence="4" type="ORF">PNOK_0759800</name>
</gene>
<dbReference type="Pfam" id="PF20152">
    <property type="entry name" value="DUF6534"/>
    <property type="match status" value="1"/>
</dbReference>
<proteinExistence type="predicted"/>
<dbReference type="STRING" id="2282107.A0A286UD72"/>
<feature type="transmembrane region" description="Helical" evidence="2">
    <location>
        <begin position="125"/>
        <end position="147"/>
    </location>
</feature>
<feature type="domain" description="DUF6534" evidence="3">
    <location>
        <begin position="172"/>
        <end position="259"/>
    </location>
</feature>
<evidence type="ECO:0000256" key="1">
    <source>
        <dbReference type="SAM" id="MobiDB-lite"/>
    </source>
</evidence>
<evidence type="ECO:0000313" key="5">
    <source>
        <dbReference type="Proteomes" id="UP000217199"/>
    </source>
</evidence>